<protein>
    <submittedName>
        <fullName evidence="1">Uncharacterized protein</fullName>
    </submittedName>
</protein>
<accession>A0A2S4UQJ8</accession>
<reference evidence="2" key="2">
    <citation type="journal article" date="2018" name="BMC Genomics">
        <title>Genomic insights into host adaptation between the wheat stripe rust pathogen (Puccinia striiformis f. sp. tritici) and the barley stripe rust pathogen (Puccinia striiformis f. sp. hordei).</title>
        <authorList>
            <person name="Xia C."/>
            <person name="Wang M."/>
            <person name="Yin C."/>
            <person name="Cornejo O.E."/>
            <person name="Hulbert S.H."/>
            <person name="Chen X."/>
        </authorList>
    </citation>
    <scope>NUCLEOTIDE SEQUENCE [LARGE SCALE GENOMIC DNA]</scope>
    <source>
        <strain evidence="2">93TX-2</strain>
    </source>
</reference>
<dbReference type="VEuPathDB" id="FungiDB:PSTT_00328"/>
<sequence length="230" mass="25750">MNNLTFDSSFPKFSGPDFLRFCGKFTVYTEASVFRSYSATTTEAVVSGSWYGGKDICHVSLRGEVNAANLFHIGSTYEIAGDVEGSNAYFMPILIWRTGDERITRLGTQMRDRSPMRFSGVGTILSWQRFAINRFNKEDLIQVQVFHTNTLALNGGIVVRLLLGWDYCHVDRDCKAFIGSRIAYIGLFEGSDRNDGSAIVQGYKAVINFSPSWLDRNALENGVNLSDDFN</sequence>
<keyword evidence="2" id="KW-1185">Reference proteome</keyword>
<dbReference type="AlphaFoldDB" id="A0A2S4UQJ8"/>
<reference evidence="2" key="3">
    <citation type="journal article" date="2018" name="Mol. Plant Microbe Interact.">
        <title>Genome sequence resources for the wheat stripe rust pathogen (Puccinia striiformis f. sp. tritici) and the barley stripe rust pathogen (Puccinia striiformis f. sp. hordei).</title>
        <authorList>
            <person name="Xia C."/>
            <person name="Wang M."/>
            <person name="Yin C."/>
            <person name="Cornejo O.E."/>
            <person name="Hulbert S.H."/>
            <person name="Chen X."/>
        </authorList>
    </citation>
    <scope>NUCLEOTIDE SEQUENCE [LARGE SCALE GENOMIC DNA]</scope>
    <source>
        <strain evidence="2">93TX-2</strain>
    </source>
</reference>
<reference evidence="1 2" key="1">
    <citation type="submission" date="2017-12" db="EMBL/GenBank/DDBJ databases">
        <title>Gene loss provides genomic basis for host adaptation in cereal stripe rust fungi.</title>
        <authorList>
            <person name="Xia C."/>
        </authorList>
    </citation>
    <scope>NUCLEOTIDE SEQUENCE [LARGE SCALE GENOMIC DNA]</scope>
    <source>
        <strain evidence="1 2">93TX-2</strain>
    </source>
</reference>
<proteinExistence type="predicted"/>
<gene>
    <name evidence="1" type="ORF">PSHT_13524</name>
</gene>
<dbReference type="Proteomes" id="UP000238274">
    <property type="component" value="Unassembled WGS sequence"/>
</dbReference>
<dbReference type="EMBL" id="PKSM01000272">
    <property type="protein sequence ID" value="POV99477.1"/>
    <property type="molecule type" value="Genomic_DNA"/>
</dbReference>
<name>A0A2S4UQJ8_9BASI</name>
<evidence type="ECO:0000313" key="1">
    <source>
        <dbReference type="EMBL" id="POV99477.1"/>
    </source>
</evidence>
<comment type="caution">
    <text evidence="1">The sequence shown here is derived from an EMBL/GenBank/DDBJ whole genome shotgun (WGS) entry which is preliminary data.</text>
</comment>
<dbReference type="VEuPathDB" id="FungiDB:PSHT_13524"/>
<evidence type="ECO:0000313" key="2">
    <source>
        <dbReference type="Proteomes" id="UP000238274"/>
    </source>
</evidence>
<organism evidence="1 2">
    <name type="scientific">Puccinia striiformis</name>
    <dbReference type="NCBI Taxonomy" id="27350"/>
    <lineage>
        <taxon>Eukaryota</taxon>
        <taxon>Fungi</taxon>
        <taxon>Dikarya</taxon>
        <taxon>Basidiomycota</taxon>
        <taxon>Pucciniomycotina</taxon>
        <taxon>Pucciniomycetes</taxon>
        <taxon>Pucciniales</taxon>
        <taxon>Pucciniaceae</taxon>
        <taxon>Puccinia</taxon>
    </lineage>
</organism>